<keyword evidence="2" id="KW-0328">Glycosyltransferase</keyword>
<keyword evidence="4" id="KW-1133">Transmembrane helix</keyword>
<dbReference type="PANTHER" id="PTHR43630">
    <property type="entry name" value="POLY-BETA-1,6-N-ACETYL-D-GLUCOSAMINE SYNTHASE"/>
    <property type="match status" value="1"/>
</dbReference>
<dbReference type="Pfam" id="PF13641">
    <property type="entry name" value="Glyco_tranf_2_3"/>
    <property type="match status" value="1"/>
</dbReference>
<feature type="transmembrane region" description="Helical" evidence="4">
    <location>
        <begin position="6"/>
        <end position="22"/>
    </location>
</feature>
<reference evidence="5 6" key="1">
    <citation type="submission" date="2019-04" db="EMBL/GenBank/DDBJ databases">
        <title>Cohnella sp. nov., isolated from soil.</title>
        <authorList>
            <person name="Kim W."/>
        </authorList>
    </citation>
    <scope>NUCLEOTIDE SEQUENCE [LARGE SCALE GENOMIC DNA]</scope>
    <source>
        <strain evidence="5 6">CAU 1483</strain>
    </source>
</reference>
<keyword evidence="4" id="KW-0472">Membrane</keyword>
<dbReference type="SUPFAM" id="SSF53448">
    <property type="entry name" value="Nucleotide-diphospho-sugar transferases"/>
    <property type="match status" value="1"/>
</dbReference>
<keyword evidence="4" id="KW-0812">Transmembrane</keyword>
<dbReference type="EMBL" id="SUPK01000001">
    <property type="protein sequence ID" value="TJY44597.1"/>
    <property type="molecule type" value="Genomic_DNA"/>
</dbReference>
<dbReference type="OrthoDB" id="9766299at2"/>
<accession>A0A4U0FHY9</accession>
<keyword evidence="3 5" id="KW-0808">Transferase</keyword>
<evidence type="ECO:0000256" key="2">
    <source>
        <dbReference type="ARBA" id="ARBA00022676"/>
    </source>
</evidence>
<organism evidence="5 6">
    <name type="scientific">Cohnella pontilimi</name>
    <dbReference type="NCBI Taxonomy" id="2564100"/>
    <lineage>
        <taxon>Bacteria</taxon>
        <taxon>Bacillati</taxon>
        <taxon>Bacillota</taxon>
        <taxon>Bacilli</taxon>
        <taxon>Bacillales</taxon>
        <taxon>Paenibacillaceae</taxon>
        <taxon>Cohnella</taxon>
    </lineage>
</organism>
<comment type="caution">
    <text evidence="5">The sequence shown here is derived from an EMBL/GenBank/DDBJ whole genome shotgun (WGS) entry which is preliminary data.</text>
</comment>
<dbReference type="AlphaFoldDB" id="A0A4U0FHY9"/>
<evidence type="ECO:0000256" key="3">
    <source>
        <dbReference type="ARBA" id="ARBA00022679"/>
    </source>
</evidence>
<name>A0A4U0FHY9_9BACL</name>
<sequence>MLIVLLFYGFFMVASLIYLRRIRKLDESFPYDELLNVSYTRPISILVPAFNEEAGICGSVRSLLSIEYPEFEVIVINDGSADGTLRTMIDSFRMEPVSRAVRKRLDTEQVRAVYRSNVYDNLYLVDKDNGGKADALNAGINYSAYPYFCSLDGDSVLERRSFLKVMKPILESGEEVIASGGSIRIANGCEIESGEVVKVGLSRRPLVVMQVIEYLRAFLLGRVGMSRHNLLIIVSGAFGVFNKHWVIEAGGYRRNTVGEDMELVMRLHRMNKDRKLNKQILYVPDPVCWTEAPESMKYLRRQRSRWHRGLLESLLVHRDMLFRPKYGSLGWISLPYFLFIELFAPLVEALAYVVLVATLFVSSVYWEFSVLLLSVCLLYGSMFSMAAVVVEEWSLRKYPKARDILRLFVYALTESFWYRPLTVWWRCEAFVQWMAGKRGWGEMKRKGVSA</sequence>
<feature type="transmembrane region" description="Helical" evidence="4">
    <location>
        <begin position="368"/>
        <end position="390"/>
    </location>
</feature>
<evidence type="ECO:0000256" key="1">
    <source>
        <dbReference type="ARBA" id="ARBA00006739"/>
    </source>
</evidence>
<evidence type="ECO:0000313" key="6">
    <source>
        <dbReference type="Proteomes" id="UP000309673"/>
    </source>
</evidence>
<protein>
    <submittedName>
        <fullName evidence="5">Glycosyltransferase</fullName>
    </submittedName>
</protein>
<dbReference type="InterPro" id="IPR029044">
    <property type="entry name" value="Nucleotide-diphossugar_trans"/>
</dbReference>
<dbReference type="CDD" id="cd06423">
    <property type="entry name" value="CESA_like"/>
    <property type="match status" value="1"/>
</dbReference>
<dbReference type="Proteomes" id="UP000309673">
    <property type="component" value="Unassembled WGS sequence"/>
</dbReference>
<proteinExistence type="inferred from homology"/>
<dbReference type="PANTHER" id="PTHR43630:SF1">
    <property type="entry name" value="POLY-BETA-1,6-N-ACETYL-D-GLUCOSAMINE SYNTHASE"/>
    <property type="match status" value="1"/>
</dbReference>
<evidence type="ECO:0000313" key="5">
    <source>
        <dbReference type="EMBL" id="TJY44597.1"/>
    </source>
</evidence>
<dbReference type="Gene3D" id="3.90.550.10">
    <property type="entry name" value="Spore Coat Polysaccharide Biosynthesis Protein SpsA, Chain A"/>
    <property type="match status" value="1"/>
</dbReference>
<keyword evidence="6" id="KW-1185">Reference proteome</keyword>
<dbReference type="GO" id="GO:0016757">
    <property type="term" value="F:glycosyltransferase activity"/>
    <property type="evidence" value="ECO:0007669"/>
    <property type="project" value="UniProtKB-KW"/>
</dbReference>
<gene>
    <name evidence="5" type="ORF">E5161_02580</name>
</gene>
<dbReference type="RefSeq" id="WP_136776406.1">
    <property type="nucleotide sequence ID" value="NZ_SUPK01000001.1"/>
</dbReference>
<comment type="similarity">
    <text evidence="1">Belongs to the glycosyltransferase 2 family.</text>
</comment>
<evidence type="ECO:0000256" key="4">
    <source>
        <dbReference type="SAM" id="Phobius"/>
    </source>
</evidence>
<feature type="transmembrane region" description="Helical" evidence="4">
    <location>
        <begin position="329"/>
        <end position="362"/>
    </location>
</feature>